<evidence type="ECO:0000313" key="7">
    <source>
        <dbReference type="Proteomes" id="UP000322699"/>
    </source>
</evidence>
<dbReference type="GO" id="GO:0005737">
    <property type="term" value="C:cytoplasm"/>
    <property type="evidence" value="ECO:0007669"/>
    <property type="project" value="TreeGrafter"/>
</dbReference>
<accession>A0A5B1CTL1</accession>
<organism evidence="6 7">
    <name type="scientific">Rubripirellula obstinata</name>
    <dbReference type="NCBI Taxonomy" id="406547"/>
    <lineage>
        <taxon>Bacteria</taxon>
        <taxon>Pseudomonadati</taxon>
        <taxon>Planctomycetota</taxon>
        <taxon>Planctomycetia</taxon>
        <taxon>Pirellulales</taxon>
        <taxon>Pirellulaceae</taxon>
        <taxon>Rubripirellula</taxon>
    </lineage>
</organism>
<comment type="similarity">
    <text evidence="1">Belongs to the GTP cyclohydrolase I type 2/NIF3 family.</text>
</comment>
<name>A0A5B1CTL1_9BACT</name>
<evidence type="ECO:0000256" key="4">
    <source>
        <dbReference type="ARBA" id="ARBA00022723"/>
    </source>
</evidence>
<dbReference type="InterPro" id="IPR002678">
    <property type="entry name" value="DUF34/NIF3"/>
</dbReference>
<feature type="binding site" evidence="5">
    <location>
        <position position="107"/>
    </location>
    <ligand>
        <name>a divalent metal cation</name>
        <dbReference type="ChEBI" id="CHEBI:60240"/>
        <label>1</label>
    </ligand>
</feature>
<feature type="binding site" evidence="5">
    <location>
        <position position="69"/>
    </location>
    <ligand>
        <name>a divalent metal cation</name>
        <dbReference type="ChEBI" id="CHEBI:60240"/>
        <label>1</label>
    </ligand>
</feature>
<reference evidence="6 7" key="1">
    <citation type="submission" date="2019-08" db="EMBL/GenBank/DDBJ databases">
        <title>Deep-cultivation of Planctomycetes and their phenomic and genomic characterization uncovers novel biology.</title>
        <authorList>
            <person name="Wiegand S."/>
            <person name="Jogler M."/>
            <person name="Boedeker C."/>
            <person name="Pinto D."/>
            <person name="Vollmers J."/>
            <person name="Rivas-Marin E."/>
            <person name="Kohn T."/>
            <person name="Peeters S.H."/>
            <person name="Heuer A."/>
            <person name="Rast P."/>
            <person name="Oberbeckmann S."/>
            <person name="Bunk B."/>
            <person name="Jeske O."/>
            <person name="Meyerdierks A."/>
            <person name="Storesund J.E."/>
            <person name="Kallscheuer N."/>
            <person name="Luecker S."/>
            <person name="Lage O.M."/>
            <person name="Pohl T."/>
            <person name="Merkel B.J."/>
            <person name="Hornburger P."/>
            <person name="Mueller R.-W."/>
            <person name="Bruemmer F."/>
            <person name="Labrenz M."/>
            <person name="Spormann A.M."/>
            <person name="Op Den Camp H."/>
            <person name="Overmann J."/>
            <person name="Amann R."/>
            <person name="Jetten M.S.M."/>
            <person name="Mascher T."/>
            <person name="Medema M.H."/>
            <person name="Devos D.P."/>
            <person name="Kaster A.-K."/>
            <person name="Ovreas L."/>
            <person name="Rohde M."/>
            <person name="Galperin M.Y."/>
            <person name="Jogler C."/>
        </authorList>
    </citation>
    <scope>NUCLEOTIDE SEQUENCE [LARGE SCALE GENOMIC DNA]</scope>
    <source>
        <strain evidence="6 7">LF1</strain>
    </source>
</reference>
<keyword evidence="6" id="KW-0378">Hydrolase</keyword>
<keyword evidence="7" id="KW-1185">Reference proteome</keyword>
<dbReference type="AlphaFoldDB" id="A0A5B1CTL1"/>
<evidence type="ECO:0000313" key="6">
    <source>
        <dbReference type="EMBL" id="KAA1262564.1"/>
    </source>
</evidence>
<dbReference type="Proteomes" id="UP000322699">
    <property type="component" value="Unassembled WGS sequence"/>
</dbReference>
<dbReference type="GO" id="GO:0046872">
    <property type="term" value="F:metal ion binding"/>
    <property type="evidence" value="ECO:0007669"/>
    <property type="project" value="UniProtKB-KW"/>
</dbReference>
<comment type="caution">
    <text evidence="6">The sequence shown here is derived from an EMBL/GenBank/DDBJ whole genome shotgun (WGS) entry which is preliminary data.</text>
</comment>
<dbReference type="NCBIfam" id="TIGR00486">
    <property type="entry name" value="YbgI_SA1388"/>
    <property type="match status" value="1"/>
</dbReference>
<feature type="binding site" evidence="5">
    <location>
        <position position="68"/>
    </location>
    <ligand>
        <name>a divalent metal cation</name>
        <dbReference type="ChEBI" id="CHEBI:60240"/>
        <label>1</label>
    </ligand>
</feature>
<dbReference type="OrthoDB" id="9792792at2"/>
<proteinExistence type="inferred from homology"/>
<evidence type="ECO:0000256" key="3">
    <source>
        <dbReference type="ARBA" id="ARBA00022112"/>
    </source>
</evidence>
<dbReference type="Pfam" id="PF01784">
    <property type="entry name" value="DUF34_NIF3"/>
    <property type="match status" value="1"/>
</dbReference>
<keyword evidence="4 5" id="KW-0479">Metal-binding</keyword>
<evidence type="ECO:0000256" key="1">
    <source>
        <dbReference type="ARBA" id="ARBA00006964"/>
    </source>
</evidence>
<comment type="subunit">
    <text evidence="2">Homohexamer.</text>
</comment>
<dbReference type="EMBL" id="VRLW01000001">
    <property type="protein sequence ID" value="KAA1262564.1"/>
    <property type="molecule type" value="Genomic_DNA"/>
</dbReference>
<dbReference type="SUPFAM" id="SSF102705">
    <property type="entry name" value="NIF3 (NGG1p interacting factor 3)-like"/>
    <property type="match status" value="1"/>
</dbReference>
<protein>
    <recommendedName>
        <fullName evidence="3">GTP cyclohydrolase 1 type 2 homolog</fullName>
    </recommendedName>
</protein>
<dbReference type="FunFam" id="3.40.1390.30:FF:000001">
    <property type="entry name" value="GTP cyclohydrolase 1 type 2"/>
    <property type="match status" value="1"/>
</dbReference>
<dbReference type="GO" id="GO:0016787">
    <property type="term" value="F:hydrolase activity"/>
    <property type="evidence" value="ECO:0007669"/>
    <property type="project" value="UniProtKB-KW"/>
</dbReference>
<sequence length="273" mass="28654">MTPGESLGRICSVLAQIAPLRLAEDWDNVGLLVGDRGADVSRAMTCLTITPDVVKEAVESKVDLIIAHHPLPFKPLAKLTTDTVPGTMLLGLASHKIAVYSAHTAFDSAADGINNQWAKLIGIDDSLPLITSENGSGGVSEGRVNEGSGRMGRFESPRSLGQIVKQAADAVGQPSARIVGSPDLSVSKVAIACGSGGSFLAAAKRQGCDMLLTGEATFHTCLEARSLGIGLGLLGHYHSERFAMERLAKQLADEVDAIEVWASKVESDPVQML</sequence>
<dbReference type="Gene3D" id="3.40.1390.30">
    <property type="entry name" value="NIF3 (NGG1p interacting factor 3)-like"/>
    <property type="match status" value="2"/>
</dbReference>
<gene>
    <name evidence="6" type="ORF">LF1_51310</name>
</gene>
<dbReference type="InterPro" id="IPR036069">
    <property type="entry name" value="DUF34/NIF3_sf"/>
</dbReference>
<evidence type="ECO:0000256" key="5">
    <source>
        <dbReference type="PIRSR" id="PIRSR602678-1"/>
    </source>
</evidence>
<evidence type="ECO:0000256" key="2">
    <source>
        <dbReference type="ARBA" id="ARBA00011643"/>
    </source>
</evidence>
<feature type="binding site" evidence="5">
    <location>
        <position position="240"/>
    </location>
    <ligand>
        <name>a divalent metal cation</name>
        <dbReference type="ChEBI" id="CHEBI:60240"/>
        <label>1</label>
    </ligand>
</feature>
<dbReference type="PANTHER" id="PTHR13799">
    <property type="entry name" value="NGG1 INTERACTING FACTOR 3"/>
    <property type="match status" value="1"/>
</dbReference>
<feature type="binding site" evidence="5">
    <location>
        <position position="236"/>
    </location>
    <ligand>
        <name>a divalent metal cation</name>
        <dbReference type="ChEBI" id="CHEBI:60240"/>
        <label>1</label>
    </ligand>
</feature>
<dbReference type="PANTHER" id="PTHR13799:SF14">
    <property type="entry name" value="GTP CYCLOHYDROLASE 1 TYPE 2 HOMOLOG"/>
    <property type="match status" value="1"/>
</dbReference>